<accession>A0A1B6EY84</accession>
<evidence type="ECO:0008006" key="5">
    <source>
        <dbReference type="Google" id="ProtNLM"/>
    </source>
</evidence>
<protein>
    <recommendedName>
        <fullName evidence="5">Tyrosine-protein phosphatase domain-containing protein</fullName>
    </recommendedName>
</protein>
<dbReference type="GO" id="GO:1990444">
    <property type="term" value="F:F-box domain binding"/>
    <property type="evidence" value="ECO:0007669"/>
    <property type="project" value="TreeGrafter"/>
</dbReference>
<evidence type="ECO:0000259" key="3">
    <source>
        <dbReference type="PROSITE" id="PS50056"/>
    </source>
</evidence>
<dbReference type="Pfam" id="PF00782">
    <property type="entry name" value="DSPc"/>
    <property type="match status" value="1"/>
</dbReference>
<feature type="domain" description="Tyrosine-protein phosphatase" evidence="2">
    <location>
        <begin position="33"/>
        <end position="181"/>
    </location>
</feature>
<dbReference type="InterPro" id="IPR020422">
    <property type="entry name" value="TYR_PHOSPHATASE_DUAL_dom"/>
</dbReference>
<dbReference type="GO" id="GO:0005654">
    <property type="term" value="C:nucleoplasm"/>
    <property type="evidence" value="ECO:0007669"/>
    <property type="project" value="TreeGrafter"/>
</dbReference>
<dbReference type="InterPro" id="IPR052449">
    <property type="entry name" value="STYX-Interacting_Phosphatase"/>
</dbReference>
<gene>
    <name evidence="4" type="ORF">g.6720</name>
</gene>
<dbReference type="PANTHER" id="PTHR46588:SF1">
    <property type="entry name" value="SERINE_THREONINE_TYROSINE-INTERACTING PROTEIN"/>
    <property type="match status" value="1"/>
</dbReference>
<evidence type="ECO:0000313" key="4">
    <source>
        <dbReference type="EMBL" id="JAS42613.1"/>
    </source>
</evidence>
<dbReference type="GO" id="GO:0005737">
    <property type="term" value="C:cytoplasm"/>
    <property type="evidence" value="ECO:0007669"/>
    <property type="project" value="TreeGrafter"/>
</dbReference>
<feature type="domain" description="Tyrosine specific protein phosphatases" evidence="3">
    <location>
        <begin position="101"/>
        <end position="159"/>
    </location>
</feature>
<dbReference type="PANTHER" id="PTHR46588">
    <property type="entry name" value="SERINE/THREONINE/TYROSINE-INTERACTING PROTEIN"/>
    <property type="match status" value="1"/>
</dbReference>
<dbReference type="SMART" id="SM00195">
    <property type="entry name" value="DSPc"/>
    <property type="match status" value="1"/>
</dbReference>
<evidence type="ECO:0000256" key="1">
    <source>
        <dbReference type="ARBA" id="ARBA00009649"/>
    </source>
</evidence>
<name>A0A1B6EY84_9HEMI</name>
<sequence>MTSQDDNEVLFDPYTQLRSSNSPNDWKYSMRRTMQQVVPGVYLGPYSAAQRSKLDVLRQHGITHIVCVRQDVEAHFIRPNFPDVFQYLVLNIADSPTENIIQHFPKVKQFIDECHAGGGKALIHGNGGISRSAALVIGYVMERYSLPLKNAVIVVQRSRFCINPNAGFMAQLAECELIPRDNENMWLGENITKKFNSLIV</sequence>
<dbReference type="CDD" id="cd14522">
    <property type="entry name" value="DSP_STYX"/>
    <property type="match status" value="1"/>
</dbReference>
<organism evidence="4">
    <name type="scientific">Cuerna arida</name>
    <dbReference type="NCBI Taxonomy" id="1464854"/>
    <lineage>
        <taxon>Eukaryota</taxon>
        <taxon>Metazoa</taxon>
        <taxon>Ecdysozoa</taxon>
        <taxon>Arthropoda</taxon>
        <taxon>Hexapoda</taxon>
        <taxon>Insecta</taxon>
        <taxon>Pterygota</taxon>
        <taxon>Neoptera</taxon>
        <taxon>Paraneoptera</taxon>
        <taxon>Hemiptera</taxon>
        <taxon>Auchenorrhyncha</taxon>
        <taxon>Membracoidea</taxon>
        <taxon>Cicadellidae</taxon>
        <taxon>Cicadellinae</taxon>
        <taxon>Proconiini</taxon>
        <taxon>Cuerna</taxon>
    </lineage>
</organism>
<dbReference type="InterPro" id="IPR000340">
    <property type="entry name" value="Dual-sp_phosphatase_cat-dom"/>
</dbReference>
<comment type="similarity">
    <text evidence="1">Belongs to the protein-tyrosine phosphatase family. Non-receptor class subfamily.</text>
</comment>
<proteinExistence type="inferred from homology"/>
<dbReference type="SUPFAM" id="SSF52799">
    <property type="entry name" value="(Phosphotyrosine protein) phosphatases II"/>
    <property type="match status" value="1"/>
</dbReference>
<dbReference type="Gene3D" id="3.90.190.10">
    <property type="entry name" value="Protein tyrosine phosphatase superfamily"/>
    <property type="match status" value="1"/>
</dbReference>
<dbReference type="PROSITE" id="PS50054">
    <property type="entry name" value="TYR_PHOSPHATASE_DUAL"/>
    <property type="match status" value="1"/>
</dbReference>
<reference evidence="4" key="1">
    <citation type="submission" date="2015-11" db="EMBL/GenBank/DDBJ databases">
        <title>De novo transcriptome assembly of four potential Pierce s Disease insect vectors from Arizona vineyards.</title>
        <authorList>
            <person name="Tassone E.E."/>
        </authorList>
    </citation>
    <scope>NUCLEOTIDE SEQUENCE</scope>
</reference>
<dbReference type="InterPro" id="IPR000387">
    <property type="entry name" value="Tyr_Pase_dom"/>
</dbReference>
<dbReference type="AlphaFoldDB" id="A0A1B6EY84"/>
<dbReference type="GO" id="GO:0062026">
    <property type="term" value="P:negative regulation of SCF-dependent proteasomal ubiquitin-dependent catabolic process"/>
    <property type="evidence" value="ECO:0007669"/>
    <property type="project" value="TreeGrafter"/>
</dbReference>
<dbReference type="PROSITE" id="PS50056">
    <property type="entry name" value="TYR_PHOSPHATASE_2"/>
    <property type="match status" value="1"/>
</dbReference>
<dbReference type="EMBL" id="GECZ01027156">
    <property type="protein sequence ID" value="JAS42613.1"/>
    <property type="molecule type" value="Transcribed_RNA"/>
</dbReference>
<dbReference type="GO" id="GO:0070372">
    <property type="term" value="P:regulation of ERK1 and ERK2 cascade"/>
    <property type="evidence" value="ECO:0007669"/>
    <property type="project" value="TreeGrafter"/>
</dbReference>
<dbReference type="FunFam" id="3.90.190.10:FF:000036">
    <property type="entry name" value="Serine/threonine/tyrosine-interacting protein a"/>
    <property type="match status" value="1"/>
</dbReference>
<dbReference type="InterPro" id="IPR029021">
    <property type="entry name" value="Prot-tyrosine_phosphatase-like"/>
</dbReference>
<evidence type="ECO:0000259" key="2">
    <source>
        <dbReference type="PROSITE" id="PS50054"/>
    </source>
</evidence>